<reference evidence="8" key="1">
    <citation type="journal article" date="2018" name="Nat. Plants">
        <title>Whole-genome landscape of Medicago truncatula symbiotic genes.</title>
        <authorList>
            <person name="Pecrix Y."/>
            <person name="Staton S.E."/>
            <person name="Sallet E."/>
            <person name="Lelandais-Briere C."/>
            <person name="Moreau S."/>
            <person name="Carrere S."/>
            <person name="Blein T."/>
            <person name="Jardinaud M.F."/>
            <person name="Latrasse D."/>
            <person name="Zouine M."/>
            <person name="Zahm M."/>
            <person name="Kreplak J."/>
            <person name="Mayjonade B."/>
            <person name="Satge C."/>
            <person name="Perez M."/>
            <person name="Cauet S."/>
            <person name="Marande W."/>
            <person name="Chantry-Darmon C."/>
            <person name="Lopez-Roques C."/>
            <person name="Bouchez O."/>
            <person name="Berard A."/>
            <person name="Debelle F."/>
            <person name="Munos S."/>
            <person name="Bendahmane A."/>
            <person name="Berges H."/>
            <person name="Niebel A."/>
            <person name="Buitink J."/>
            <person name="Frugier F."/>
            <person name="Benhamed M."/>
            <person name="Crespi M."/>
            <person name="Gouzy J."/>
            <person name="Gamas P."/>
        </authorList>
    </citation>
    <scope>NUCLEOTIDE SEQUENCE [LARGE SCALE GENOMIC DNA]</scope>
    <source>
        <strain evidence="8">cv. Jemalong A17</strain>
    </source>
</reference>
<dbReference type="SUPFAM" id="SSF54928">
    <property type="entry name" value="RNA-binding domain, RBD"/>
    <property type="match status" value="1"/>
</dbReference>
<dbReference type="GO" id="GO:0005654">
    <property type="term" value="C:nucleoplasm"/>
    <property type="evidence" value="ECO:0007669"/>
    <property type="project" value="UniProtKB-SubCell"/>
</dbReference>
<proteinExistence type="predicted"/>
<dbReference type="EMBL" id="PSQE01000006">
    <property type="protein sequence ID" value="RHN51246.1"/>
    <property type="molecule type" value="Genomic_DNA"/>
</dbReference>
<name>A0A396HH81_MEDTR</name>
<dbReference type="PANTHER" id="PTHR13798:SF11">
    <property type="entry name" value="RNA-BINDING PROTEIN 7-RELATED"/>
    <property type="match status" value="1"/>
</dbReference>
<gene>
    <name evidence="6" type="ORF">MtrunA17_Chr6g0465621</name>
    <name evidence="7" type="ORF">MtrunA17_Chr6g0466441</name>
</gene>
<comment type="caution">
    <text evidence="6">The sequence shown here is derived from an EMBL/GenBank/DDBJ whole genome shotgun (WGS) entry which is preliminary data.</text>
</comment>
<evidence type="ECO:0000256" key="3">
    <source>
        <dbReference type="ARBA" id="ARBA00023242"/>
    </source>
</evidence>
<keyword evidence="3" id="KW-0539">Nucleus</keyword>
<dbReference type="InterPro" id="IPR012677">
    <property type="entry name" value="Nucleotide-bd_a/b_plait_sf"/>
</dbReference>
<protein>
    <submittedName>
        <fullName evidence="6">Putative nucleotide-binding alpha-beta plait domain-containing protein</fullName>
    </submittedName>
</protein>
<dbReference type="Proteomes" id="UP000265566">
    <property type="component" value="Chromosome 6"/>
</dbReference>
<dbReference type="PANTHER" id="PTHR13798">
    <property type="entry name" value="RNA BINDING MOTIF RBM PROTEIN -RELATED"/>
    <property type="match status" value="1"/>
</dbReference>
<keyword evidence="2 4" id="KW-0694">RNA-binding</keyword>
<comment type="subcellular location">
    <subcellularLocation>
        <location evidence="1">Nucleus</location>
        <location evidence="1">Nucleoplasm</location>
    </subcellularLocation>
</comment>
<feature type="domain" description="RRM" evidence="5">
    <location>
        <begin position="25"/>
        <end position="79"/>
    </location>
</feature>
<sequence length="88" mass="9709">MAIVSSPKTAVPAVLLNGTGLFENASLYVGDLEGNVNEAQLYELFNQIGQVVSIRVCRDQTMRLSLGYAYVNFSNARDVFRKVICFVC</sequence>
<dbReference type="SMART" id="SM00360">
    <property type="entry name" value="RRM"/>
    <property type="match status" value="1"/>
</dbReference>
<accession>A0A396HH81</accession>
<dbReference type="Gramene" id="rna35653">
    <property type="protein sequence ID" value="RHN51246.1"/>
    <property type="gene ID" value="gene35653"/>
</dbReference>
<evidence type="ECO:0000256" key="4">
    <source>
        <dbReference type="PROSITE-ProRule" id="PRU00176"/>
    </source>
</evidence>
<dbReference type="InterPro" id="IPR000504">
    <property type="entry name" value="RRM_dom"/>
</dbReference>
<evidence type="ECO:0000313" key="6">
    <source>
        <dbReference type="EMBL" id="RHN51184.1"/>
    </source>
</evidence>
<dbReference type="Gramene" id="rna35571">
    <property type="protein sequence ID" value="RHN51184.1"/>
    <property type="gene ID" value="gene35571"/>
</dbReference>
<dbReference type="EMBL" id="PSQE01000006">
    <property type="protein sequence ID" value="RHN51184.1"/>
    <property type="molecule type" value="Genomic_DNA"/>
</dbReference>
<dbReference type="InterPro" id="IPR052285">
    <property type="entry name" value="NEXT_complex_subunit"/>
</dbReference>
<evidence type="ECO:0000256" key="1">
    <source>
        <dbReference type="ARBA" id="ARBA00004642"/>
    </source>
</evidence>
<dbReference type="AlphaFoldDB" id="A0A396HH81"/>
<dbReference type="Pfam" id="PF00076">
    <property type="entry name" value="RRM_1"/>
    <property type="match status" value="1"/>
</dbReference>
<organism evidence="6 8">
    <name type="scientific">Medicago truncatula</name>
    <name type="common">Barrel medic</name>
    <name type="synonym">Medicago tribuloides</name>
    <dbReference type="NCBI Taxonomy" id="3880"/>
    <lineage>
        <taxon>Eukaryota</taxon>
        <taxon>Viridiplantae</taxon>
        <taxon>Streptophyta</taxon>
        <taxon>Embryophyta</taxon>
        <taxon>Tracheophyta</taxon>
        <taxon>Spermatophyta</taxon>
        <taxon>Magnoliopsida</taxon>
        <taxon>eudicotyledons</taxon>
        <taxon>Gunneridae</taxon>
        <taxon>Pentapetalae</taxon>
        <taxon>rosids</taxon>
        <taxon>fabids</taxon>
        <taxon>Fabales</taxon>
        <taxon>Fabaceae</taxon>
        <taxon>Papilionoideae</taxon>
        <taxon>50 kb inversion clade</taxon>
        <taxon>NPAAA clade</taxon>
        <taxon>Hologalegina</taxon>
        <taxon>IRL clade</taxon>
        <taxon>Trifolieae</taxon>
        <taxon>Medicago</taxon>
    </lineage>
</organism>
<dbReference type="GO" id="GO:0003723">
    <property type="term" value="F:RNA binding"/>
    <property type="evidence" value="ECO:0007669"/>
    <property type="project" value="UniProtKB-UniRule"/>
</dbReference>
<dbReference type="PROSITE" id="PS50102">
    <property type="entry name" value="RRM"/>
    <property type="match status" value="1"/>
</dbReference>
<evidence type="ECO:0000259" key="5">
    <source>
        <dbReference type="PROSITE" id="PS50102"/>
    </source>
</evidence>
<evidence type="ECO:0000256" key="2">
    <source>
        <dbReference type="ARBA" id="ARBA00022884"/>
    </source>
</evidence>
<reference evidence="6" key="2">
    <citation type="journal article" date="2018" name="Nat. Plants">
        <title>Whole-genome landscape of Medicago truncatula symbiotic genes.</title>
        <authorList>
            <person name="Pecrix Y."/>
            <person name="Gamas P."/>
            <person name="Carrere S."/>
        </authorList>
    </citation>
    <scope>NUCLEOTIDE SEQUENCE</scope>
    <source>
        <tissue evidence="6">Leaves</tissue>
    </source>
</reference>
<dbReference type="Gene3D" id="3.30.70.330">
    <property type="match status" value="1"/>
</dbReference>
<evidence type="ECO:0000313" key="7">
    <source>
        <dbReference type="EMBL" id="RHN51246.1"/>
    </source>
</evidence>
<dbReference type="InterPro" id="IPR035979">
    <property type="entry name" value="RBD_domain_sf"/>
</dbReference>
<evidence type="ECO:0000313" key="8">
    <source>
        <dbReference type="Proteomes" id="UP000265566"/>
    </source>
</evidence>